<dbReference type="Proteomes" id="UP000600171">
    <property type="component" value="Unassembled WGS sequence"/>
</dbReference>
<protein>
    <submittedName>
        <fullName evidence="2">Spermidine synthase</fullName>
    </submittedName>
</protein>
<dbReference type="RefSeq" id="WP_188360143.1">
    <property type="nucleotide sequence ID" value="NZ_BMDC01000004.1"/>
</dbReference>
<dbReference type="PANTHER" id="PTHR43317">
    <property type="entry name" value="THERMOSPERMINE SYNTHASE ACAULIS5"/>
    <property type="match status" value="1"/>
</dbReference>
<reference evidence="2 3" key="1">
    <citation type="journal article" date="2014" name="Int. J. Syst. Evol. Microbiol.">
        <title>Complete genome sequence of Corynebacterium casei LMG S-19264T (=DSM 44701T), isolated from a smear-ripened cheese.</title>
        <authorList>
            <consortium name="US DOE Joint Genome Institute (JGI-PGF)"/>
            <person name="Walter F."/>
            <person name="Albersmeier A."/>
            <person name="Kalinowski J."/>
            <person name="Ruckert C."/>
        </authorList>
    </citation>
    <scope>NUCLEOTIDE SEQUENCE [LARGE SCALE GENOMIC DNA]</scope>
    <source>
        <strain evidence="2 3">CCM 8669</strain>
    </source>
</reference>
<dbReference type="AlphaFoldDB" id="A0A917MUW0"/>
<keyword evidence="1" id="KW-0620">Polyamine biosynthesis</keyword>
<dbReference type="GO" id="GO:0006596">
    <property type="term" value="P:polyamine biosynthetic process"/>
    <property type="evidence" value="ECO:0007669"/>
    <property type="project" value="UniProtKB-KW"/>
</dbReference>
<gene>
    <name evidence="2" type="ORF">GCM10007359_18930</name>
</gene>
<dbReference type="PANTHER" id="PTHR43317:SF1">
    <property type="entry name" value="THERMOSPERMINE SYNTHASE ACAULIS5"/>
    <property type="match status" value="1"/>
</dbReference>
<evidence type="ECO:0000256" key="1">
    <source>
        <dbReference type="ARBA" id="ARBA00023115"/>
    </source>
</evidence>
<organism evidence="2 3">
    <name type="scientific">Rothia aerolata</name>
    <dbReference type="NCBI Taxonomy" id="1812262"/>
    <lineage>
        <taxon>Bacteria</taxon>
        <taxon>Bacillati</taxon>
        <taxon>Actinomycetota</taxon>
        <taxon>Actinomycetes</taxon>
        <taxon>Micrococcales</taxon>
        <taxon>Micrococcaceae</taxon>
        <taxon>Rothia</taxon>
    </lineage>
</organism>
<dbReference type="NCBIfam" id="NF037959">
    <property type="entry name" value="MFS_SpdSyn"/>
    <property type="match status" value="1"/>
</dbReference>
<dbReference type="Gene3D" id="3.40.50.150">
    <property type="entry name" value="Vaccinia Virus protein VP39"/>
    <property type="match status" value="1"/>
</dbReference>
<dbReference type="InterPro" id="IPR029063">
    <property type="entry name" value="SAM-dependent_MTases_sf"/>
</dbReference>
<dbReference type="EMBL" id="BMDC01000004">
    <property type="protein sequence ID" value="GGH65566.1"/>
    <property type="molecule type" value="Genomic_DNA"/>
</dbReference>
<evidence type="ECO:0000313" key="3">
    <source>
        <dbReference type="Proteomes" id="UP000600171"/>
    </source>
</evidence>
<dbReference type="SUPFAM" id="SSF53335">
    <property type="entry name" value="S-adenosyl-L-methionine-dependent methyltransferases"/>
    <property type="match status" value="1"/>
</dbReference>
<evidence type="ECO:0000313" key="2">
    <source>
        <dbReference type="EMBL" id="GGH65566.1"/>
    </source>
</evidence>
<proteinExistence type="predicted"/>
<name>A0A917MUW0_9MICC</name>
<keyword evidence="3" id="KW-1185">Reference proteome</keyword>
<sequence length="303" mass="33381">MAKRRRKTRSQAEQAGPVEGKYEISTGIAELIEDDYTPDGWVLEINGMESSHVVLGRPRELDFEYMRWIAAVTEAYVSSALDPEKLRITHLGGGACSLARYFADVYPKSRNTVVELDAKLADYVREWFDLPKAPTLKIRVGEAREVTETFLPESRDIIIRDVFAGYVTPVPLTTLEFTQIAAKSLSEKGLYIINCGDTRDLAGARAEAAAIAEVFPYTAATADSAMLKGRRRGNIILAGSFAPLPVDGEDLTAQVTKRLLGGAVPAYYKDDAWFRSFAAGGKPRRDGIDTVDLKLLDSKLRGK</sequence>
<accession>A0A917MUW0</accession>
<dbReference type="GO" id="GO:0010487">
    <property type="term" value="F:thermospermine synthase activity"/>
    <property type="evidence" value="ECO:0007669"/>
    <property type="project" value="TreeGrafter"/>
</dbReference>
<comment type="caution">
    <text evidence="2">The sequence shown here is derived from an EMBL/GenBank/DDBJ whole genome shotgun (WGS) entry which is preliminary data.</text>
</comment>